<dbReference type="EMBL" id="UOGI01000356">
    <property type="protein sequence ID" value="VAX34614.1"/>
    <property type="molecule type" value="Genomic_DNA"/>
</dbReference>
<accession>A0A3B1DF21</accession>
<proteinExistence type="predicted"/>
<dbReference type="Pfam" id="PF20551">
    <property type="entry name" value="DUF6765"/>
    <property type="match status" value="1"/>
</dbReference>
<sequence length="290" mass="33111">ELANHRVWVPFHFLPGNGGKPAGENPEGTFIRKLVCHPDSHVAMDMLLACVNDHEKPYALHRLGITMHVYADTWSHQGFAGVNHEINEVDDIKSNNKSEDRNFLNKIANFFLSGSFPLGHGAALSYPDQPSLVWEYRNGLNEKIRRNNPAIFMDAVDKMCRAMQCFRGKDLSMDIESMPGLPEKDARKIYSLIKSNRDKSGEKRHENWIDEIKKGSFSFGQADMEYIAKGRGSWKYKSISQLAASDTGREVFRFRKAFMSSNWKYFHDALQAHRFDILHDVLPKYGICAA</sequence>
<evidence type="ECO:0000313" key="1">
    <source>
        <dbReference type="EMBL" id="VAX34614.1"/>
    </source>
</evidence>
<name>A0A3B1DF21_9ZZZZ</name>
<dbReference type="InterPro" id="IPR046653">
    <property type="entry name" value="DUF6765"/>
</dbReference>
<organism evidence="1">
    <name type="scientific">hydrothermal vent metagenome</name>
    <dbReference type="NCBI Taxonomy" id="652676"/>
    <lineage>
        <taxon>unclassified sequences</taxon>
        <taxon>metagenomes</taxon>
        <taxon>ecological metagenomes</taxon>
    </lineage>
</organism>
<gene>
    <name evidence="1" type="ORF">MNBD_NITROSPIRAE03-848</name>
</gene>
<feature type="non-terminal residue" evidence="1">
    <location>
        <position position="1"/>
    </location>
</feature>
<protein>
    <submittedName>
        <fullName evidence="1">Uncharacterized protein</fullName>
    </submittedName>
</protein>
<dbReference type="AlphaFoldDB" id="A0A3B1DF21"/>
<reference evidence="1" key="1">
    <citation type="submission" date="2018-06" db="EMBL/GenBank/DDBJ databases">
        <authorList>
            <person name="Zhirakovskaya E."/>
        </authorList>
    </citation>
    <scope>NUCLEOTIDE SEQUENCE</scope>
</reference>